<geneLocation type="plastid" evidence="13"/>
<evidence type="ECO:0000256" key="2">
    <source>
        <dbReference type="ARBA" id="ARBA00022515"/>
    </source>
</evidence>
<dbReference type="NCBIfam" id="TIGR00665">
    <property type="entry name" value="DnaB"/>
    <property type="match status" value="1"/>
</dbReference>
<dbReference type="InterPro" id="IPR007692">
    <property type="entry name" value="DNA_helicase_DnaB"/>
</dbReference>
<dbReference type="Gene3D" id="3.40.50.300">
    <property type="entry name" value="P-loop containing nucleotide triphosphate hydrolases"/>
    <property type="match status" value="1"/>
</dbReference>
<keyword evidence="6 11" id="KW-0347">Helicase</keyword>
<keyword evidence="7 11" id="KW-0067">ATP-binding</keyword>
<accession>A0A9Y1MX88</accession>
<keyword evidence="9" id="KW-0413">Isomerase</keyword>
<keyword evidence="4 11" id="KW-0547">Nucleotide-binding</keyword>
<evidence type="ECO:0000259" key="12">
    <source>
        <dbReference type="PROSITE" id="PS51199"/>
    </source>
</evidence>
<evidence type="ECO:0000256" key="3">
    <source>
        <dbReference type="ARBA" id="ARBA00022705"/>
    </source>
</evidence>
<dbReference type="InterPro" id="IPR016136">
    <property type="entry name" value="DNA_helicase_N/primase_C"/>
</dbReference>
<dbReference type="GO" id="GO:0042802">
    <property type="term" value="F:identical protein binding"/>
    <property type="evidence" value="ECO:0007669"/>
    <property type="project" value="UniProtKB-ARBA"/>
</dbReference>
<comment type="catalytic activity">
    <reaction evidence="10 11">
        <text>ATP + H2O = ADP + phosphate + H(+)</text>
        <dbReference type="Rhea" id="RHEA:13065"/>
        <dbReference type="ChEBI" id="CHEBI:15377"/>
        <dbReference type="ChEBI" id="CHEBI:15378"/>
        <dbReference type="ChEBI" id="CHEBI:30616"/>
        <dbReference type="ChEBI" id="CHEBI:43474"/>
        <dbReference type="ChEBI" id="CHEBI:456216"/>
        <dbReference type="EC" id="5.6.2.3"/>
    </reaction>
</comment>
<dbReference type="EMBL" id="OP616811">
    <property type="protein sequence ID" value="WDA98799.1"/>
    <property type="molecule type" value="Genomic_DNA"/>
</dbReference>
<reference evidence="13" key="1">
    <citation type="journal article" date="2023" name="J. Phycol.">
        <title>Revised classification of the Cyanidiophyceae based on plastid genome data with descriptions of the Cavernulicolales ord. nov. and Galdieriales ord. nov. (Rhodophyta).</title>
        <authorList>
            <person name="Park S.I."/>
            <person name="Cho C.H."/>
            <person name="Ciniglia C."/>
            <person name="Huang T.Y."/>
            <person name="Liu S.L."/>
            <person name="Bustamante D.E."/>
            <person name="Calderon M.S."/>
            <person name="Mansilla A."/>
            <person name="McDermott T."/>
            <person name="Andersen R.A."/>
            <person name="Yoon H.S."/>
        </authorList>
    </citation>
    <scope>NUCLEOTIDE SEQUENCE</scope>
</reference>
<keyword evidence="5 11" id="KW-0378">Hydrolase</keyword>
<protein>
    <recommendedName>
        <fullName evidence="11">Replicative DNA helicase</fullName>
        <ecNumber evidence="11">5.6.2.3</ecNumber>
    </recommendedName>
</protein>
<dbReference type="CDD" id="cd00984">
    <property type="entry name" value="DnaB_C"/>
    <property type="match status" value="1"/>
</dbReference>
<sequence length="447" mass="50786">MSMDLLMQDNKKIISLQPYNLLAEEMILGSILIDSQAITRIAMTLRPEAFYSLTHQLIYKMALQLQEKGYMLDLTTISNYLADYQMLEKIGGLNKLTELTTKVISTINLDQYIAIVNEKYLRRLLIEAGNQLSSLAYNTQIPLEEIFDISEQKLLYITQKSLSENIIHTSNILVETFSELGKKSQSDNFPGLKTNFYELDTITQGLQNSDFIIIAGRPSMGKTALSLNIARNIAISYNLPVLIFSLEMSRQQLIYRLLSSESHISTSKLRSGKISTEDWTQLNNAIDKLSKSEIYIDDTPNLSILNIRSKSRKLIIDKGKIGIILIDYLQLMNDAEKNHNRVQELSKITRGLKSLSRELNIPIIVLSQLSRSVESRINKRPMLSDLRESGSIEQDADVVIMLYRDEYYEANTNEPNIAELIVAKQRSGPIGTVKLLFNSKLTQFSNL</sequence>
<comment type="function">
    <text evidence="11">The main replicative DNA helicase, it participates in initiation and elongation during chromosome replication. Travels ahead of the DNA replisome, separating dsDNA into templates for DNA synthesis. A processive ATP-dependent 5'-3' DNA helicase it has DNA-dependent ATPase activity.</text>
</comment>
<evidence type="ECO:0000256" key="9">
    <source>
        <dbReference type="ARBA" id="ARBA00023235"/>
    </source>
</evidence>
<dbReference type="Pfam" id="PF00772">
    <property type="entry name" value="DnaB"/>
    <property type="match status" value="1"/>
</dbReference>
<evidence type="ECO:0000256" key="10">
    <source>
        <dbReference type="ARBA" id="ARBA00048954"/>
    </source>
</evidence>
<dbReference type="GO" id="GO:0003677">
    <property type="term" value="F:DNA binding"/>
    <property type="evidence" value="ECO:0007669"/>
    <property type="project" value="UniProtKB-UniRule"/>
</dbReference>
<organism evidence="13">
    <name type="scientific">Sciadococcus taiwanensis</name>
    <dbReference type="NCBI Taxonomy" id="3028030"/>
    <lineage>
        <taxon>Eukaryota</taxon>
        <taxon>Rhodophyta</taxon>
        <taxon>Bangiophyceae</taxon>
        <taxon>Cavernulicolales</taxon>
        <taxon>Cavernulicolaceae</taxon>
        <taxon>Sciadococcus</taxon>
    </lineage>
</organism>
<dbReference type="GO" id="GO:0016787">
    <property type="term" value="F:hydrolase activity"/>
    <property type="evidence" value="ECO:0007669"/>
    <property type="project" value="UniProtKB-KW"/>
</dbReference>
<keyword evidence="3 11" id="KW-0235">DNA replication</keyword>
<dbReference type="EC" id="5.6.2.3" evidence="11"/>
<dbReference type="InterPro" id="IPR036185">
    <property type="entry name" value="DNA_heli_DnaB-like_N_sf"/>
</dbReference>
<gene>
    <name evidence="13" type="primary">dnaB</name>
    <name evidence="13" type="ORF">SCTW_017</name>
</gene>
<dbReference type="SUPFAM" id="SSF52540">
    <property type="entry name" value="P-loop containing nucleoside triphosphate hydrolases"/>
    <property type="match status" value="1"/>
</dbReference>
<dbReference type="Gene3D" id="1.10.860.10">
    <property type="entry name" value="DNAb Helicase, Chain A"/>
    <property type="match status" value="1"/>
</dbReference>
<feature type="domain" description="SF4 helicase" evidence="12">
    <location>
        <begin position="185"/>
        <end position="447"/>
    </location>
</feature>
<dbReference type="SMART" id="SM00382">
    <property type="entry name" value="AAA"/>
    <property type="match status" value="1"/>
</dbReference>
<dbReference type="FunFam" id="3.40.50.300:FF:000076">
    <property type="entry name" value="Replicative DNA helicase"/>
    <property type="match status" value="1"/>
</dbReference>
<dbReference type="GO" id="GO:0006269">
    <property type="term" value="P:DNA replication, synthesis of primer"/>
    <property type="evidence" value="ECO:0007669"/>
    <property type="project" value="UniProtKB-UniRule"/>
</dbReference>
<keyword evidence="13" id="KW-0934">Plastid</keyword>
<evidence type="ECO:0000256" key="4">
    <source>
        <dbReference type="ARBA" id="ARBA00022741"/>
    </source>
</evidence>
<name>A0A9Y1MX88_9RHOD</name>
<dbReference type="Pfam" id="PF03796">
    <property type="entry name" value="DnaB_C"/>
    <property type="match status" value="1"/>
</dbReference>
<dbReference type="PANTHER" id="PTHR30153">
    <property type="entry name" value="REPLICATIVE DNA HELICASE DNAB"/>
    <property type="match status" value="1"/>
</dbReference>
<dbReference type="PROSITE" id="PS51199">
    <property type="entry name" value="SF4_HELICASE"/>
    <property type="match status" value="1"/>
</dbReference>
<evidence type="ECO:0000256" key="6">
    <source>
        <dbReference type="ARBA" id="ARBA00022806"/>
    </source>
</evidence>
<proteinExistence type="inferred from homology"/>
<dbReference type="GO" id="GO:0043139">
    <property type="term" value="F:5'-3' DNA helicase activity"/>
    <property type="evidence" value="ECO:0007669"/>
    <property type="project" value="UniProtKB-EC"/>
</dbReference>
<dbReference type="AlphaFoldDB" id="A0A9Y1MX88"/>
<dbReference type="InterPro" id="IPR007693">
    <property type="entry name" value="DNA_helicase_DnaB-like_N"/>
</dbReference>
<evidence type="ECO:0000256" key="8">
    <source>
        <dbReference type="ARBA" id="ARBA00023125"/>
    </source>
</evidence>
<dbReference type="InterPro" id="IPR007694">
    <property type="entry name" value="DNA_helicase_DnaB-like_C"/>
</dbReference>
<dbReference type="InterPro" id="IPR027417">
    <property type="entry name" value="P-loop_NTPase"/>
</dbReference>
<keyword evidence="8 11" id="KW-0238">DNA-binding</keyword>
<evidence type="ECO:0000256" key="11">
    <source>
        <dbReference type="RuleBase" id="RU362085"/>
    </source>
</evidence>
<dbReference type="PANTHER" id="PTHR30153:SF2">
    <property type="entry name" value="REPLICATIVE DNA HELICASE"/>
    <property type="match status" value="1"/>
</dbReference>
<dbReference type="InterPro" id="IPR003593">
    <property type="entry name" value="AAA+_ATPase"/>
</dbReference>
<dbReference type="GO" id="GO:0005829">
    <property type="term" value="C:cytosol"/>
    <property type="evidence" value="ECO:0007669"/>
    <property type="project" value="TreeGrafter"/>
</dbReference>
<evidence type="ECO:0000256" key="1">
    <source>
        <dbReference type="ARBA" id="ARBA00008428"/>
    </source>
</evidence>
<evidence type="ECO:0000256" key="5">
    <source>
        <dbReference type="ARBA" id="ARBA00022801"/>
    </source>
</evidence>
<keyword evidence="2 11" id="KW-0639">Primosome</keyword>
<dbReference type="SUPFAM" id="SSF48024">
    <property type="entry name" value="N-terminal domain of DnaB helicase"/>
    <property type="match status" value="1"/>
</dbReference>
<evidence type="ECO:0000313" key="13">
    <source>
        <dbReference type="EMBL" id="WDA98799.1"/>
    </source>
</evidence>
<comment type="similarity">
    <text evidence="1 11">Belongs to the helicase family. DnaB subfamily.</text>
</comment>
<evidence type="ECO:0000256" key="7">
    <source>
        <dbReference type="ARBA" id="ARBA00022840"/>
    </source>
</evidence>
<dbReference type="GO" id="GO:0005524">
    <property type="term" value="F:ATP binding"/>
    <property type="evidence" value="ECO:0007669"/>
    <property type="project" value="UniProtKB-UniRule"/>
</dbReference>